<evidence type="ECO:0000313" key="3">
    <source>
        <dbReference type="EMBL" id="PVI00891.1"/>
    </source>
</evidence>
<accession>A0A2V1DS11</accession>
<dbReference type="SUPFAM" id="SSF81383">
    <property type="entry name" value="F-box domain"/>
    <property type="match status" value="1"/>
</dbReference>
<keyword evidence="4" id="KW-1185">Reference proteome</keyword>
<dbReference type="Pfam" id="PF12937">
    <property type="entry name" value="F-box-like"/>
    <property type="match status" value="1"/>
</dbReference>
<reference evidence="3 4" key="1">
    <citation type="journal article" date="2018" name="Sci. Rep.">
        <title>Comparative genomics provides insights into the lifestyle and reveals functional heterogeneity of dark septate endophytic fungi.</title>
        <authorList>
            <person name="Knapp D.G."/>
            <person name="Nemeth J.B."/>
            <person name="Barry K."/>
            <person name="Hainaut M."/>
            <person name="Henrissat B."/>
            <person name="Johnson J."/>
            <person name="Kuo A."/>
            <person name="Lim J.H.P."/>
            <person name="Lipzen A."/>
            <person name="Nolan M."/>
            <person name="Ohm R.A."/>
            <person name="Tamas L."/>
            <person name="Grigoriev I.V."/>
            <person name="Spatafora J.W."/>
            <person name="Nagy L.G."/>
            <person name="Kovacs G.M."/>
        </authorList>
    </citation>
    <scope>NUCLEOTIDE SEQUENCE [LARGE SCALE GENOMIC DNA]</scope>
    <source>
        <strain evidence="3 4">DSE2036</strain>
    </source>
</reference>
<evidence type="ECO:0000313" key="4">
    <source>
        <dbReference type="Proteomes" id="UP000244855"/>
    </source>
</evidence>
<sequence length="592" mass="66970">MPPTPASSIPKTSSSLLPTNAPHHSWFTSPARSHANSSQGKELPLHLIQLILEYLDDAADLARATRTSRLFYYMTLPRLYQNVTLRSYTEIRYVDDLPVGYGGGSPFAMGLNTLVTRTYASYIETFRVIGEWQEHDADNYTKGRVPDNSMVLQIAMRAALDKMPHLQTFAWELNTKPLHSVYEGLMHKPSLTTFVLRCPSRRLPRPTTVVPPFPNLKTLIVYDIDPLCYPDNISLILLAAKKLDSLKLHWNPRIRETGEASVNLHSMFGRCVTAKHRMPLRRLGMYNMYAANDEEGFQQITDPLTIEEMTIINCFNSRDPSTIFLDDTWKFKNTDVVPPNLKMMRVDNTDKEHVRLLHQIRGLERLYIISDSTSKCSASTTAPTPTSPSYPTTPAVAVNGATSNPSATSSPQVTENQCKSIAGDYLAAVQSNHTTMRHLLLSDRWSLSASAIQRICQACPNLEQLGIACEINPHESVRLILKLCPKIVALRILFRFDPAVPPENHEFADEEVQTFMLSSELWRPEYMGLKYLGVGYNTWKLGKTVIPRKTVRTPSGEMQKLGPFRNIELVDRKKVDHIEIWGMDSCEFEAKF</sequence>
<feature type="compositionally biased region" description="Polar residues" evidence="1">
    <location>
        <begin position="400"/>
        <end position="414"/>
    </location>
</feature>
<protein>
    <recommendedName>
        <fullName evidence="2">F-box domain-containing protein</fullName>
    </recommendedName>
</protein>
<dbReference type="SUPFAM" id="SSF52047">
    <property type="entry name" value="RNI-like"/>
    <property type="match status" value="1"/>
</dbReference>
<dbReference type="Gene3D" id="3.80.10.10">
    <property type="entry name" value="Ribonuclease Inhibitor"/>
    <property type="match status" value="1"/>
</dbReference>
<organism evidence="3 4">
    <name type="scientific">Periconia macrospinosa</name>
    <dbReference type="NCBI Taxonomy" id="97972"/>
    <lineage>
        <taxon>Eukaryota</taxon>
        <taxon>Fungi</taxon>
        <taxon>Dikarya</taxon>
        <taxon>Ascomycota</taxon>
        <taxon>Pezizomycotina</taxon>
        <taxon>Dothideomycetes</taxon>
        <taxon>Pleosporomycetidae</taxon>
        <taxon>Pleosporales</taxon>
        <taxon>Massarineae</taxon>
        <taxon>Periconiaceae</taxon>
        <taxon>Periconia</taxon>
    </lineage>
</organism>
<dbReference type="EMBL" id="KZ805366">
    <property type="protein sequence ID" value="PVI00891.1"/>
    <property type="molecule type" value="Genomic_DNA"/>
</dbReference>
<name>A0A2V1DS11_9PLEO</name>
<dbReference type="STRING" id="97972.A0A2V1DS11"/>
<dbReference type="InterPro" id="IPR032675">
    <property type="entry name" value="LRR_dom_sf"/>
</dbReference>
<dbReference type="Proteomes" id="UP000244855">
    <property type="component" value="Unassembled WGS sequence"/>
</dbReference>
<feature type="domain" description="F-box" evidence="2">
    <location>
        <begin position="42"/>
        <end position="86"/>
    </location>
</feature>
<evidence type="ECO:0000259" key="2">
    <source>
        <dbReference type="Pfam" id="PF12937"/>
    </source>
</evidence>
<gene>
    <name evidence="3" type="ORF">DM02DRAFT_614049</name>
</gene>
<dbReference type="OrthoDB" id="5311681at2759"/>
<feature type="region of interest" description="Disordered" evidence="1">
    <location>
        <begin position="375"/>
        <end position="414"/>
    </location>
</feature>
<proteinExistence type="predicted"/>
<dbReference type="AlphaFoldDB" id="A0A2V1DS11"/>
<dbReference type="InterPro" id="IPR001810">
    <property type="entry name" value="F-box_dom"/>
</dbReference>
<evidence type="ECO:0000256" key="1">
    <source>
        <dbReference type="SAM" id="MobiDB-lite"/>
    </source>
</evidence>
<dbReference type="InterPro" id="IPR036047">
    <property type="entry name" value="F-box-like_dom_sf"/>
</dbReference>
<feature type="compositionally biased region" description="Low complexity" evidence="1">
    <location>
        <begin position="375"/>
        <end position="395"/>
    </location>
</feature>